<feature type="domain" description="Chromo" evidence="2">
    <location>
        <begin position="93"/>
        <end position="151"/>
    </location>
</feature>
<dbReference type="Gene3D" id="2.40.50.40">
    <property type="match status" value="1"/>
</dbReference>
<feature type="compositionally biased region" description="Basic residues" evidence="1">
    <location>
        <begin position="146"/>
        <end position="167"/>
    </location>
</feature>
<dbReference type="GO" id="GO:0031507">
    <property type="term" value="P:heterochromatin formation"/>
    <property type="evidence" value="ECO:0007669"/>
    <property type="project" value="InterPro"/>
</dbReference>
<dbReference type="AlphaFoldDB" id="A0A5A7RJM8"/>
<comment type="caution">
    <text evidence="3">The sequence shown here is derived from an EMBL/GenBank/DDBJ whole genome shotgun (WGS) entry which is preliminary data.</text>
</comment>
<evidence type="ECO:0000256" key="1">
    <source>
        <dbReference type="SAM" id="MobiDB-lite"/>
    </source>
</evidence>
<dbReference type="PROSITE" id="PS50013">
    <property type="entry name" value="CHROMO_2"/>
    <property type="match status" value="1"/>
</dbReference>
<evidence type="ECO:0000313" key="3">
    <source>
        <dbReference type="EMBL" id="GER57374.1"/>
    </source>
</evidence>
<keyword evidence="4" id="KW-1185">Reference proteome</keyword>
<dbReference type="InterPro" id="IPR016197">
    <property type="entry name" value="Chromo-like_dom_sf"/>
</dbReference>
<protein>
    <submittedName>
        <fullName evidence="3">Chromo domain protein LHP1</fullName>
    </submittedName>
</protein>
<name>A0A5A7RJM8_STRAF</name>
<dbReference type="SUPFAM" id="SSF54160">
    <property type="entry name" value="Chromo domain-like"/>
    <property type="match status" value="1"/>
</dbReference>
<proteinExistence type="predicted"/>
<dbReference type="CDD" id="cd00024">
    <property type="entry name" value="CD_CSD"/>
    <property type="match status" value="1"/>
</dbReference>
<feature type="region of interest" description="Disordered" evidence="1">
    <location>
        <begin position="264"/>
        <end position="300"/>
    </location>
</feature>
<dbReference type="OrthoDB" id="1918685at2759"/>
<evidence type="ECO:0000313" key="4">
    <source>
        <dbReference type="Proteomes" id="UP000325081"/>
    </source>
</evidence>
<accession>A0A5A7RJM8</accession>
<evidence type="ECO:0000259" key="2">
    <source>
        <dbReference type="PROSITE" id="PS50013"/>
    </source>
</evidence>
<dbReference type="PANTHER" id="PTHR47240:SF2">
    <property type="entry name" value="CHROMO DOMAIN-CONTAINING PROTEIN LHP1"/>
    <property type="match status" value="1"/>
</dbReference>
<dbReference type="EMBL" id="BKCP01013292">
    <property type="protein sequence ID" value="GER57374.1"/>
    <property type="molecule type" value="Genomic_DNA"/>
</dbReference>
<gene>
    <name evidence="3" type="ORF">STAS_35187</name>
</gene>
<feature type="compositionally biased region" description="Basic and acidic residues" evidence="1">
    <location>
        <begin position="32"/>
        <end position="44"/>
    </location>
</feature>
<dbReference type="PANTHER" id="PTHR47240">
    <property type="entry name" value="CHROMO DOMAIN-CONTAINING PROTEIN LHP1"/>
    <property type="match status" value="1"/>
</dbReference>
<feature type="compositionally biased region" description="Acidic residues" evidence="1">
    <location>
        <begin position="48"/>
        <end position="63"/>
    </location>
</feature>
<organism evidence="3 4">
    <name type="scientific">Striga asiatica</name>
    <name type="common">Asiatic witchweed</name>
    <name type="synonym">Buchnera asiatica</name>
    <dbReference type="NCBI Taxonomy" id="4170"/>
    <lineage>
        <taxon>Eukaryota</taxon>
        <taxon>Viridiplantae</taxon>
        <taxon>Streptophyta</taxon>
        <taxon>Embryophyta</taxon>
        <taxon>Tracheophyta</taxon>
        <taxon>Spermatophyta</taxon>
        <taxon>Magnoliopsida</taxon>
        <taxon>eudicotyledons</taxon>
        <taxon>Gunneridae</taxon>
        <taxon>Pentapetalae</taxon>
        <taxon>asterids</taxon>
        <taxon>lamiids</taxon>
        <taxon>Lamiales</taxon>
        <taxon>Orobanchaceae</taxon>
        <taxon>Buchnereae</taxon>
        <taxon>Striga</taxon>
    </lineage>
</organism>
<sequence length="400" mass="44357">MKGGRKRNSGTDPAQPPPQDPDSTVDGGVAAMEERHNTEDDSGRIEGAVEDFEEEEGEDEEFSGADREYEQLEEAQIGESAEGQRTKLADGYYEIEAVRRKRVRKCVGFGLERRGWPEAANTWEPVGNLLQCSDIIDAFEESLKPGKSRSTRKRKRKASVTHVQTKKKQQDKQQHQQRSPAAATYSVPSHVIRIADEPMLFPRLNNFTSASESGQTTVYGQNSLEISKKANENGARIVREEEKEQKEWNLKLSELKGAMVAGQEDSDRLAQTSEEGQQPTGDDLANELRTEGVNPVQTGRFTGAKKRKSGFVKRFMKDPESCSMDDAANGVSACGPLAPESVECTDFFGNNMGCWDSKYENNSKSMCAITQIVKPISYKASVANNIQDVLVAFEAVRFVI</sequence>
<dbReference type="InterPro" id="IPR000953">
    <property type="entry name" value="Chromo/chromo_shadow_dom"/>
</dbReference>
<feature type="region of interest" description="Disordered" evidence="1">
    <location>
        <begin position="1"/>
        <end position="83"/>
    </location>
</feature>
<dbReference type="InterPro" id="IPR044251">
    <property type="entry name" value="LHP1-like"/>
</dbReference>
<reference evidence="4" key="1">
    <citation type="journal article" date="2019" name="Curr. Biol.">
        <title>Genome Sequence of Striga asiatica Provides Insight into the Evolution of Plant Parasitism.</title>
        <authorList>
            <person name="Yoshida S."/>
            <person name="Kim S."/>
            <person name="Wafula E.K."/>
            <person name="Tanskanen J."/>
            <person name="Kim Y.M."/>
            <person name="Honaas L."/>
            <person name="Yang Z."/>
            <person name="Spallek T."/>
            <person name="Conn C.E."/>
            <person name="Ichihashi Y."/>
            <person name="Cheong K."/>
            <person name="Cui S."/>
            <person name="Der J.P."/>
            <person name="Gundlach H."/>
            <person name="Jiao Y."/>
            <person name="Hori C."/>
            <person name="Ishida J.K."/>
            <person name="Kasahara H."/>
            <person name="Kiba T."/>
            <person name="Kim M.S."/>
            <person name="Koo N."/>
            <person name="Laohavisit A."/>
            <person name="Lee Y.H."/>
            <person name="Lumba S."/>
            <person name="McCourt P."/>
            <person name="Mortimer J.C."/>
            <person name="Mutuku J.M."/>
            <person name="Nomura T."/>
            <person name="Sasaki-Sekimoto Y."/>
            <person name="Seto Y."/>
            <person name="Wang Y."/>
            <person name="Wakatake T."/>
            <person name="Sakakibara H."/>
            <person name="Demura T."/>
            <person name="Yamaguchi S."/>
            <person name="Yoneyama K."/>
            <person name="Manabe R.I."/>
            <person name="Nelson D.C."/>
            <person name="Schulman A.H."/>
            <person name="Timko M.P."/>
            <person name="dePamphilis C.W."/>
            <person name="Choi D."/>
            <person name="Shirasu K."/>
        </authorList>
    </citation>
    <scope>NUCLEOTIDE SEQUENCE [LARGE SCALE GENOMIC DNA]</scope>
    <source>
        <strain evidence="4">cv. UVA1</strain>
    </source>
</reference>
<feature type="region of interest" description="Disordered" evidence="1">
    <location>
        <begin position="143"/>
        <end position="185"/>
    </location>
</feature>
<feature type="compositionally biased region" description="Polar residues" evidence="1">
    <location>
        <begin position="269"/>
        <end position="280"/>
    </location>
</feature>
<dbReference type="Proteomes" id="UP000325081">
    <property type="component" value="Unassembled WGS sequence"/>
</dbReference>